<dbReference type="AlphaFoldDB" id="A0A2T0TJL0"/>
<keyword evidence="3" id="KW-1185">Reference proteome</keyword>
<dbReference type="Proteomes" id="UP000239494">
    <property type="component" value="Unassembled WGS sequence"/>
</dbReference>
<comment type="caution">
    <text evidence="2">The sequence shown here is derived from an EMBL/GenBank/DDBJ whole genome shotgun (WGS) entry which is preliminary data.</text>
</comment>
<sequence>MFTVIATWFGAVVGLLILILMALSGVMVDSQR</sequence>
<keyword evidence="1" id="KW-1133">Transmembrane helix</keyword>
<protein>
    <submittedName>
        <fullName evidence="2">Uncharacterized protein</fullName>
    </submittedName>
</protein>
<organism evidence="2 3">
    <name type="scientific">Umezawaea tangerina</name>
    <dbReference type="NCBI Taxonomy" id="84725"/>
    <lineage>
        <taxon>Bacteria</taxon>
        <taxon>Bacillati</taxon>
        <taxon>Actinomycetota</taxon>
        <taxon>Actinomycetes</taxon>
        <taxon>Pseudonocardiales</taxon>
        <taxon>Pseudonocardiaceae</taxon>
        <taxon>Umezawaea</taxon>
    </lineage>
</organism>
<keyword evidence="1" id="KW-0812">Transmembrane</keyword>
<dbReference type="EMBL" id="PVTF01000001">
    <property type="protein sequence ID" value="PRY45809.1"/>
    <property type="molecule type" value="Genomic_DNA"/>
</dbReference>
<gene>
    <name evidence="2" type="ORF">CLV43_10169</name>
</gene>
<proteinExistence type="predicted"/>
<name>A0A2T0TJL0_9PSEU</name>
<reference evidence="2 3" key="1">
    <citation type="submission" date="2018-03" db="EMBL/GenBank/DDBJ databases">
        <title>Genomic Encyclopedia of Archaeal and Bacterial Type Strains, Phase II (KMG-II): from individual species to whole genera.</title>
        <authorList>
            <person name="Goeker M."/>
        </authorList>
    </citation>
    <scope>NUCLEOTIDE SEQUENCE [LARGE SCALE GENOMIC DNA]</scope>
    <source>
        <strain evidence="2 3">DSM 44720</strain>
    </source>
</reference>
<feature type="transmembrane region" description="Helical" evidence="1">
    <location>
        <begin position="6"/>
        <end position="28"/>
    </location>
</feature>
<accession>A0A2T0TJL0</accession>
<keyword evidence="1" id="KW-0472">Membrane</keyword>
<evidence type="ECO:0000313" key="3">
    <source>
        <dbReference type="Proteomes" id="UP000239494"/>
    </source>
</evidence>
<evidence type="ECO:0000256" key="1">
    <source>
        <dbReference type="SAM" id="Phobius"/>
    </source>
</evidence>
<evidence type="ECO:0000313" key="2">
    <source>
        <dbReference type="EMBL" id="PRY45809.1"/>
    </source>
</evidence>